<dbReference type="RefSeq" id="WP_130160513.1">
    <property type="nucleotide sequence ID" value="NZ_SGIS01000094.1"/>
</dbReference>
<protein>
    <submittedName>
        <fullName evidence="2">DNA-binding protein</fullName>
    </submittedName>
</protein>
<keyword evidence="3" id="KW-1185">Reference proteome</keyword>
<dbReference type="InterPro" id="IPR041657">
    <property type="entry name" value="HTH_17"/>
</dbReference>
<comment type="caution">
    <text evidence="2">The sequence shown here is derived from an EMBL/GenBank/DDBJ whole genome shotgun (WGS) entry which is preliminary data.</text>
</comment>
<accession>A0A4Q6XS41</accession>
<dbReference type="GO" id="GO:0003677">
    <property type="term" value="F:DNA binding"/>
    <property type="evidence" value="ECO:0007669"/>
    <property type="project" value="UniProtKB-KW"/>
</dbReference>
<evidence type="ECO:0000259" key="1">
    <source>
        <dbReference type="Pfam" id="PF12728"/>
    </source>
</evidence>
<dbReference type="OrthoDB" id="9806994at2"/>
<dbReference type="SUPFAM" id="SSF46955">
    <property type="entry name" value="Putative DNA-binding domain"/>
    <property type="match status" value="1"/>
</dbReference>
<gene>
    <name evidence="2" type="ORF">EWE75_23705</name>
</gene>
<evidence type="ECO:0000313" key="3">
    <source>
        <dbReference type="Proteomes" id="UP000292085"/>
    </source>
</evidence>
<organism evidence="2 3">
    <name type="scientific">Sphingomonas populi</name>
    <dbReference type="NCBI Taxonomy" id="2484750"/>
    <lineage>
        <taxon>Bacteria</taxon>
        <taxon>Pseudomonadati</taxon>
        <taxon>Pseudomonadota</taxon>
        <taxon>Alphaproteobacteria</taxon>
        <taxon>Sphingomonadales</taxon>
        <taxon>Sphingomonadaceae</taxon>
        <taxon>Sphingomonas</taxon>
    </lineage>
</organism>
<keyword evidence="2" id="KW-0238">DNA-binding</keyword>
<dbReference type="Pfam" id="PF12728">
    <property type="entry name" value="HTH_17"/>
    <property type="match status" value="1"/>
</dbReference>
<dbReference type="InterPro" id="IPR009061">
    <property type="entry name" value="DNA-bd_dom_put_sf"/>
</dbReference>
<evidence type="ECO:0000313" key="2">
    <source>
        <dbReference type="EMBL" id="RZF59076.1"/>
    </source>
</evidence>
<reference evidence="2 3" key="1">
    <citation type="submission" date="2019-02" db="EMBL/GenBank/DDBJ databases">
        <authorList>
            <person name="Li Y."/>
        </authorList>
    </citation>
    <scope>NUCLEOTIDE SEQUENCE [LARGE SCALE GENOMIC DNA]</scope>
    <source>
        <strain evidence="2 3">3-7</strain>
    </source>
</reference>
<dbReference type="EMBL" id="SGIS01000094">
    <property type="protein sequence ID" value="RZF59076.1"/>
    <property type="molecule type" value="Genomic_DNA"/>
</dbReference>
<proteinExistence type="predicted"/>
<dbReference type="Proteomes" id="UP000292085">
    <property type="component" value="Unassembled WGS sequence"/>
</dbReference>
<name>A0A4Q6XS41_9SPHN</name>
<sequence>MTSGNLTTESASTYTGLAASTLEKMRLTGSGPQFLKLGRAVRYRVADLDAWMAARVVSSTSQSIAA</sequence>
<dbReference type="AlphaFoldDB" id="A0A4Q6XS41"/>
<feature type="domain" description="Helix-turn-helix" evidence="1">
    <location>
        <begin position="6"/>
        <end position="55"/>
    </location>
</feature>